<dbReference type="EMBL" id="RYZI01000677">
    <property type="protein sequence ID" value="RWA03901.1"/>
    <property type="molecule type" value="Genomic_DNA"/>
</dbReference>
<reference evidence="3 4" key="1">
    <citation type="submission" date="2018-12" db="EMBL/GenBank/DDBJ databases">
        <title>Draft genome sequence of Xylaria grammica IHI A82.</title>
        <authorList>
            <person name="Buettner E."/>
            <person name="Kellner H."/>
        </authorList>
    </citation>
    <scope>NUCLEOTIDE SEQUENCE [LARGE SCALE GENOMIC DNA]</scope>
    <source>
        <strain evidence="3 4">IHI A82</strain>
    </source>
</reference>
<keyword evidence="2" id="KW-0472">Membrane</keyword>
<dbReference type="AlphaFoldDB" id="A0A439CP02"/>
<evidence type="ECO:0000313" key="3">
    <source>
        <dbReference type="EMBL" id="RWA03901.1"/>
    </source>
</evidence>
<gene>
    <name evidence="3" type="ORF">EKO27_g11203</name>
</gene>
<comment type="caution">
    <text evidence="3">The sequence shown here is derived from an EMBL/GenBank/DDBJ whole genome shotgun (WGS) entry which is preliminary data.</text>
</comment>
<feature type="transmembrane region" description="Helical" evidence="2">
    <location>
        <begin position="177"/>
        <end position="195"/>
    </location>
</feature>
<evidence type="ECO:0000313" key="4">
    <source>
        <dbReference type="Proteomes" id="UP000286045"/>
    </source>
</evidence>
<feature type="transmembrane region" description="Helical" evidence="2">
    <location>
        <begin position="20"/>
        <end position="41"/>
    </location>
</feature>
<keyword evidence="2" id="KW-1133">Transmembrane helix</keyword>
<dbReference type="STRING" id="363999.A0A439CP02"/>
<evidence type="ECO:0000256" key="2">
    <source>
        <dbReference type="SAM" id="Phobius"/>
    </source>
</evidence>
<keyword evidence="2" id="KW-0812">Transmembrane</keyword>
<feature type="region of interest" description="Disordered" evidence="1">
    <location>
        <begin position="404"/>
        <end position="434"/>
    </location>
</feature>
<keyword evidence="4" id="KW-1185">Reference proteome</keyword>
<evidence type="ECO:0000256" key="1">
    <source>
        <dbReference type="SAM" id="MobiDB-lite"/>
    </source>
</evidence>
<name>A0A439CP02_9PEZI</name>
<proteinExistence type="predicted"/>
<organism evidence="3 4">
    <name type="scientific">Xylaria grammica</name>
    <dbReference type="NCBI Taxonomy" id="363999"/>
    <lineage>
        <taxon>Eukaryota</taxon>
        <taxon>Fungi</taxon>
        <taxon>Dikarya</taxon>
        <taxon>Ascomycota</taxon>
        <taxon>Pezizomycotina</taxon>
        <taxon>Sordariomycetes</taxon>
        <taxon>Xylariomycetidae</taxon>
        <taxon>Xylariales</taxon>
        <taxon>Xylariaceae</taxon>
        <taxon>Xylaria</taxon>
    </lineage>
</organism>
<accession>A0A439CP02</accession>
<sequence>MWAGRSSVIAQQAPSWRFSYVSVLPLIGFMPSHLSAVRYSLFSLLPRIVPGLQPFYKDVSRGFVEVEGTSIETGIVVHSIPNWLDDLLGGTQDIPEFDFQVWRLSTSDIDLPSPNDIAQPSSDPILRRRNAFAPDPPPIIHQAPRLPSNAAFILFFSAVLTYSLIITVGALRDWAGLLSIGLLCTFTSIGSWARLSRARLFPSQRRAPTSPASIVLLTKKRALVIIHTTAYLERLITIEDFEDLMILEPGTQKWVHLISLFPYVFGLALLANATPETKVSFTTIYAIIASLSLLPPTSPQPARLEIHREFIPGCENAAEHKPELRGQEAFPSYMRTMWYAIYATKSTAWVVRSRFPGFILPETRLWLEEASKNMDNINWPARHELDRIERGGDADASATVYGIRHSLEDEEENETGDQERERNDRIAPVPTENW</sequence>
<protein>
    <submittedName>
        <fullName evidence="3">Uncharacterized protein</fullName>
    </submittedName>
</protein>
<feature type="transmembrane region" description="Helical" evidence="2">
    <location>
        <begin position="150"/>
        <end position="171"/>
    </location>
</feature>
<dbReference type="Proteomes" id="UP000286045">
    <property type="component" value="Unassembled WGS sequence"/>
</dbReference>